<dbReference type="PROSITE" id="PS00149">
    <property type="entry name" value="SULFATASE_2"/>
    <property type="match status" value="1"/>
</dbReference>
<evidence type="ECO:0000256" key="3">
    <source>
        <dbReference type="ARBA" id="ARBA00022801"/>
    </source>
</evidence>
<keyword evidence="2" id="KW-0479">Metal-binding</keyword>
<dbReference type="Gene3D" id="3.30.1120.10">
    <property type="match status" value="1"/>
</dbReference>
<dbReference type="InterPro" id="IPR050738">
    <property type="entry name" value="Sulfatase"/>
</dbReference>
<dbReference type="SUPFAM" id="SSF53649">
    <property type="entry name" value="Alkaline phosphatase-like"/>
    <property type="match status" value="1"/>
</dbReference>
<dbReference type="KEGG" id="vbl:L21SP4_02062"/>
<dbReference type="STRING" id="1307763.L21SP4_02062"/>
<dbReference type="Pfam" id="PF00884">
    <property type="entry name" value="Sulfatase"/>
    <property type="match status" value="1"/>
</dbReference>
<sequence>MNNRRRFLGQLATTSALALPTVRAAAPVKAKRPNLLFIMADDMGFSDAGCYGGEIHTPHLDALASNGVRFTQGYNCGRCWPSRSCMLSGYYPQQIGMDALPGVKRHQPQEWARMLPERLKPAGYRSFISGKWHAYGQPNEQGFARSYILNDHNRFFSPRAHAEDGQNLPPVEPGDDYYATTFIADKAIEYLRQHKRQAPDRPFFGYIAFISPHFPLHAPQKDIDRYRGRYDTGWDRVREQRYRRQREAGIVDCPLSERIEDFAAPHMKQEKLKKVYGEGETRYAVAWDSLEENQQAYQAEKMAIHAAMIDRMDREIGRILDELRAQGEFENTFIVFCSDNGASAELLERGGGHDPEAVPGSKDTYLCLGPGWSTAANTPFKYHKMIVHEGGIATPWIVHWPAGLEAANELRHQPVHLVDILPTFLALAGLDASKAHDEGAPAFPGRNFLPALEENRPIPRDYLYFSHWGNALRQGDWKIVRGVPRDHKGFKLYHMAEDRSETTDLADRYPERLNSMRRAFESIEDDFRRLNRKWLGDEWKAGGSEKPGLRGVEPDAHGVYHFSGRGYALLGEVPELKPASDFTWSVEAWVDKDCGGGAVIMGNRHTPGPQANGFMKIVPDRGVQFHDGKRIVRLPLSVPKEQWAQIRVVKQGPAVDVFLNGRKVASDEVPFTIPARPCYLGGDPNSAEMMKGKVRNPRVSERNQQE</sequence>
<dbReference type="PATRIC" id="fig|1609981.3.peg.2142"/>
<dbReference type="PANTHER" id="PTHR42693:SF53">
    <property type="entry name" value="ENDO-4-O-SULFATASE"/>
    <property type="match status" value="1"/>
</dbReference>
<keyword evidence="4" id="KW-0106">Calcium</keyword>
<comment type="similarity">
    <text evidence="1">Belongs to the sulfatase family.</text>
</comment>
<dbReference type="SUPFAM" id="SSF49899">
    <property type="entry name" value="Concanavalin A-like lectins/glucanases"/>
    <property type="match status" value="1"/>
</dbReference>
<dbReference type="Proteomes" id="UP000035268">
    <property type="component" value="Chromosome"/>
</dbReference>
<dbReference type="InterPro" id="IPR024607">
    <property type="entry name" value="Sulfatase_CS"/>
</dbReference>
<dbReference type="RefSeq" id="WP_052882541.1">
    <property type="nucleotide sequence ID" value="NZ_CP010904.1"/>
</dbReference>
<proteinExistence type="inferred from homology"/>
<keyword evidence="8" id="KW-1185">Reference proteome</keyword>
<dbReference type="InterPro" id="IPR006311">
    <property type="entry name" value="TAT_signal"/>
</dbReference>
<name>A0A0G3EKF0_9BACT</name>
<keyword evidence="3 7" id="KW-0378">Hydrolase</keyword>
<reference evidence="8" key="1">
    <citation type="submission" date="2015-02" db="EMBL/GenBank/DDBJ databases">
        <title>Description and complete genome sequence of the first cultured representative of the subdivision 5 of the Verrucomicrobia phylum.</title>
        <authorList>
            <person name="Spring S."/>
            <person name="Bunk B."/>
            <person name="Sproer C."/>
            <person name="Klenk H.-P."/>
        </authorList>
    </citation>
    <scope>NUCLEOTIDE SEQUENCE [LARGE SCALE GENOMIC DNA]</scope>
    <source>
        <strain evidence="8">L21-Fru-AB</strain>
    </source>
</reference>
<dbReference type="GO" id="GO:0046872">
    <property type="term" value="F:metal ion binding"/>
    <property type="evidence" value="ECO:0007669"/>
    <property type="project" value="UniProtKB-KW"/>
</dbReference>
<evidence type="ECO:0000256" key="1">
    <source>
        <dbReference type="ARBA" id="ARBA00008779"/>
    </source>
</evidence>
<dbReference type="Pfam" id="PF13385">
    <property type="entry name" value="Laminin_G_3"/>
    <property type="match status" value="1"/>
</dbReference>
<feature type="region of interest" description="Disordered" evidence="5">
    <location>
        <begin position="683"/>
        <end position="706"/>
    </location>
</feature>
<dbReference type="Gene3D" id="3.40.720.10">
    <property type="entry name" value="Alkaline Phosphatase, subunit A"/>
    <property type="match status" value="1"/>
</dbReference>
<gene>
    <name evidence="7" type="primary">atsA_26</name>
    <name evidence="7" type="ORF">L21SP4_02062</name>
</gene>
<dbReference type="InterPro" id="IPR013320">
    <property type="entry name" value="ConA-like_dom_sf"/>
</dbReference>
<dbReference type="OrthoDB" id="9783154at2"/>
<evidence type="ECO:0000256" key="5">
    <source>
        <dbReference type="SAM" id="MobiDB-lite"/>
    </source>
</evidence>
<dbReference type="InterPro" id="IPR000917">
    <property type="entry name" value="Sulfatase_N"/>
</dbReference>
<evidence type="ECO:0000256" key="2">
    <source>
        <dbReference type="ARBA" id="ARBA00022723"/>
    </source>
</evidence>
<dbReference type="InterPro" id="IPR017850">
    <property type="entry name" value="Alkaline_phosphatase_core_sf"/>
</dbReference>
<dbReference type="AlphaFoldDB" id="A0A0G3EKF0"/>
<organism evidence="7 8">
    <name type="scientific">Kiritimatiella glycovorans</name>
    <dbReference type="NCBI Taxonomy" id="1307763"/>
    <lineage>
        <taxon>Bacteria</taxon>
        <taxon>Pseudomonadati</taxon>
        <taxon>Kiritimatiellota</taxon>
        <taxon>Kiritimatiellia</taxon>
        <taxon>Kiritimatiellales</taxon>
        <taxon>Kiritimatiellaceae</taxon>
        <taxon>Kiritimatiella</taxon>
    </lineage>
</organism>
<reference evidence="7 8" key="2">
    <citation type="journal article" date="2016" name="ISME J.">
        <title>Characterization of the first cultured representative of Verrucomicrobia subdivision 5 indicates the proposal of a novel phylum.</title>
        <authorList>
            <person name="Spring S."/>
            <person name="Bunk B."/>
            <person name="Sproer C."/>
            <person name="Schumann P."/>
            <person name="Rohde M."/>
            <person name="Tindall B.J."/>
            <person name="Klenk H.P."/>
        </authorList>
    </citation>
    <scope>NUCLEOTIDE SEQUENCE [LARGE SCALE GENOMIC DNA]</scope>
    <source>
        <strain evidence="7 8">L21-Fru-AB</strain>
    </source>
</reference>
<dbReference type="CDD" id="cd16025">
    <property type="entry name" value="PAS_like"/>
    <property type="match status" value="1"/>
</dbReference>
<dbReference type="PANTHER" id="PTHR42693">
    <property type="entry name" value="ARYLSULFATASE FAMILY MEMBER"/>
    <property type="match status" value="1"/>
</dbReference>
<accession>A0A0G3EKF0</accession>
<protein>
    <submittedName>
        <fullName evidence="7">Arylsulfatase</fullName>
        <ecNumber evidence="7">3.1.6.1</ecNumber>
    </submittedName>
</protein>
<evidence type="ECO:0000256" key="4">
    <source>
        <dbReference type="ARBA" id="ARBA00022837"/>
    </source>
</evidence>
<feature type="domain" description="Sulfatase N-terminal" evidence="6">
    <location>
        <begin position="33"/>
        <end position="429"/>
    </location>
</feature>
<dbReference type="PROSITE" id="PS51318">
    <property type="entry name" value="TAT"/>
    <property type="match status" value="1"/>
</dbReference>
<evidence type="ECO:0000313" key="7">
    <source>
        <dbReference type="EMBL" id="AKJ65295.1"/>
    </source>
</evidence>
<dbReference type="EC" id="3.1.6.1" evidence="7"/>
<evidence type="ECO:0000313" key="8">
    <source>
        <dbReference type="Proteomes" id="UP000035268"/>
    </source>
</evidence>
<dbReference type="GO" id="GO:0004065">
    <property type="term" value="F:arylsulfatase activity"/>
    <property type="evidence" value="ECO:0007669"/>
    <property type="project" value="UniProtKB-EC"/>
</dbReference>
<evidence type="ECO:0000259" key="6">
    <source>
        <dbReference type="Pfam" id="PF00884"/>
    </source>
</evidence>
<dbReference type="EMBL" id="CP010904">
    <property type="protein sequence ID" value="AKJ65295.1"/>
    <property type="molecule type" value="Genomic_DNA"/>
</dbReference>